<dbReference type="KEGG" id="aplc:110990830"/>
<dbReference type="PANTHER" id="PTHR19143">
    <property type="entry name" value="FIBRINOGEN/TENASCIN/ANGIOPOEITIN"/>
    <property type="match status" value="1"/>
</dbReference>
<keyword evidence="1" id="KW-0812">Transmembrane</keyword>
<feature type="transmembrane region" description="Helical" evidence="1">
    <location>
        <begin position="6"/>
        <end position="26"/>
    </location>
</feature>
<organism evidence="4 5">
    <name type="scientific">Acanthaster planci</name>
    <name type="common">Crown-of-thorns starfish</name>
    <dbReference type="NCBI Taxonomy" id="133434"/>
    <lineage>
        <taxon>Eukaryota</taxon>
        <taxon>Metazoa</taxon>
        <taxon>Echinodermata</taxon>
        <taxon>Eleutherozoa</taxon>
        <taxon>Asterozoa</taxon>
        <taxon>Asteroidea</taxon>
        <taxon>Valvatacea</taxon>
        <taxon>Valvatida</taxon>
        <taxon>Acanthasteridae</taxon>
        <taxon>Acanthaster</taxon>
    </lineage>
</organism>
<evidence type="ECO:0000259" key="2">
    <source>
        <dbReference type="PROSITE" id="PS50948"/>
    </source>
</evidence>
<accession>A0A8B8A3V8</accession>
<dbReference type="PANTHER" id="PTHR19143:SF458">
    <property type="entry name" value="FIBRINOGEN C-TERMINAL DOMAIN-CONTAINING PROTEIN-RELATED"/>
    <property type="match status" value="1"/>
</dbReference>
<sequence length="281" mass="32235">MAKQDAGFVVLTLTLCMGMVILAFGYQCNPLRKTLYVAENRSLRGFTYAHRSVRSIVICGRDCSLDERCKSFNFNGCDKMCELNLATRREHPGNFSAIQGSVYLDDDADTPRYSLNGTSDCMVLDHDITNCQEWLDAGYNTSDVYTIYPMQYQNGLQVYCDMKKDESRWMGLQGGWIVFQRRQDGSVNFTRSWAEYRDGFGNLTGEFWLGNEYLRQLTGEGRWELLVELLARRPDTSLVRYLAWYRTFNITGEQYTLHVGDYTNSLYLSVCDVADCRVAGT</sequence>
<name>A0A8B8A3V8_ACAPL</name>
<dbReference type="InterPro" id="IPR036056">
    <property type="entry name" value="Fibrinogen-like_C"/>
</dbReference>
<dbReference type="InterPro" id="IPR003609">
    <property type="entry name" value="Pan_app"/>
</dbReference>
<keyword evidence="4" id="KW-1185">Reference proteome</keyword>
<dbReference type="Proteomes" id="UP000694845">
    <property type="component" value="Unplaced"/>
</dbReference>
<evidence type="ECO:0000313" key="4">
    <source>
        <dbReference type="Proteomes" id="UP000694845"/>
    </source>
</evidence>
<keyword evidence="1" id="KW-1133">Transmembrane helix</keyword>
<dbReference type="AlphaFoldDB" id="A0A8B8A3V8"/>
<evidence type="ECO:0000313" key="5">
    <source>
        <dbReference type="RefSeq" id="XP_022111615.1"/>
    </source>
</evidence>
<feature type="domain" description="Fibrinogen C-terminal" evidence="3">
    <location>
        <begin position="122"/>
        <end position="229"/>
    </location>
</feature>
<dbReference type="SUPFAM" id="SSF56496">
    <property type="entry name" value="Fibrinogen C-terminal domain-like"/>
    <property type="match status" value="1"/>
</dbReference>
<feature type="domain" description="Apple" evidence="2">
    <location>
        <begin position="28"/>
        <end position="108"/>
    </location>
</feature>
<dbReference type="GeneID" id="110990830"/>
<dbReference type="InterPro" id="IPR014716">
    <property type="entry name" value="Fibrinogen_a/b/g_C_1"/>
</dbReference>
<dbReference type="GO" id="GO:0005615">
    <property type="term" value="C:extracellular space"/>
    <property type="evidence" value="ECO:0007669"/>
    <property type="project" value="TreeGrafter"/>
</dbReference>
<dbReference type="Gene3D" id="3.90.215.10">
    <property type="entry name" value="Gamma Fibrinogen, chain A, domain 1"/>
    <property type="match status" value="1"/>
</dbReference>
<reference evidence="5" key="1">
    <citation type="submission" date="2025-08" db="UniProtKB">
        <authorList>
            <consortium name="RefSeq"/>
        </authorList>
    </citation>
    <scope>IDENTIFICATION</scope>
</reference>
<dbReference type="Pfam" id="PF00147">
    <property type="entry name" value="Fibrinogen_C"/>
    <property type="match status" value="1"/>
</dbReference>
<dbReference type="OrthoDB" id="6094292at2759"/>
<keyword evidence="1" id="KW-0472">Membrane</keyword>
<protein>
    <submittedName>
        <fullName evidence="5">Uncharacterized protein LOC110990830</fullName>
    </submittedName>
</protein>
<dbReference type="PROSITE" id="PS50948">
    <property type="entry name" value="PAN"/>
    <property type="match status" value="1"/>
</dbReference>
<evidence type="ECO:0000256" key="1">
    <source>
        <dbReference type="SAM" id="Phobius"/>
    </source>
</evidence>
<dbReference type="InterPro" id="IPR050373">
    <property type="entry name" value="Fibrinogen_C-term_domain"/>
</dbReference>
<proteinExistence type="predicted"/>
<dbReference type="RefSeq" id="XP_022111615.1">
    <property type="nucleotide sequence ID" value="XM_022255923.1"/>
</dbReference>
<evidence type="ECO:0000259" key="3">
    <source>
        <dbReference type="PROSITE" id="PS51406"/>
    </source>
</evidence>
<dbReference type="InterPro" id="IPR002181">
    <property type="entry name" value="Fibrinogen_a/b/g_C_dom"/>
</dbReference>
<dbReference type="SMART" id="SM00186">
    <property type="entry name" value="FBG"/>
    <property type="match status" value="1"/>
</dbReference>
<gene>
    <name evidence="5" type="primary">LOC110990830</name>
</gene>
<dbReference type="Pfam" id="PF00024">
    <property type="entry name" value="PAN_1"/>
    <property type="match status" value="1"/>
</dbReference>
<dbReference type="PROSITE" id="PS51406">
    <property type="entry name" value="FIBRINOGEN_C_2"/>
    <property type="match status" value="1"/>
</dbReference>
<dbReference type="SUPFAM" id="SSF57414">
    <property type="entry name" value="Hairpin loop containing domain-like"/>
    <property type="match status" value="1"/>
</dbReference>